<proteinExistence type="inferred from homology"/>
<dbReference type="KEGG" id="tcd:AAIA72_10670"/>
<comment type="similarity">
    <text evidence="3">Belongs to the bacterial glucokinase family.</text>
</comment>
<sequence length="197" mass="21404">MTQETWALVGDIGGTNARFALVTPGQVELQHVEILACRDYDNLDAAVADYLGRYGATVREACLAFACPVNGQVIRMTNNHWCFDRDVMQDKLGLETFKIVNDFTAMALGMLHVHDEHLRRIGGPEVGGKGVRLVIGPGTGLGVSALVPAIENWIPLATEGGHIEFGAINEEELRIREWLGGALAGYPWSAFSVVTGW</sequence>
<dbReference type="GO" id="GO:0005829">
    <property type="term" value="C:cytosol"/>
    <property type="evidence" value="ECO:0007669"/>
    <property type="project" value="TreeGrafter"/>
</dbReference>
<dbReference type="InterPro" id="IPR003836">
    <property type="entry name" value="Glucokinase"/>
</dbReference>
<dbReference type="GO" id="GO:0005524">
    <property type="term" value="F:ATP binding"/>
    <property type="evidence" value="ECO:0007669"/>
    <property type="project" value="InterPro"/>
</dbReference>
<reference evidence="4" key="1">
    <citation type="submission" date="2024-05" db="EMBL/GenBank/DDBJ databases">
        <title>Genome sequencing of novel strain.</title>
        <authorList>
            <person name="Ganbat D."/>
            <person name="Ganbat S."/>
            <person name="Lee S.-J."/>
        </authorList>
    </citation>
    <scope>NUCLEOTIDE SEQUENCE</scope>
    <source>
        <strain evidence="4">SMD15-11</strain>
    </source>
</reference>
<organism evidence="4">
    <name type="scientific">Thermohahella caldifontis</name>
    <dbReference type="NCBI Taxonomy" id="3142973"/>
    <lineage>
        <taxon>Bacteria</taxon>
        <taxon>Pseudomonadati</taxon>
        <taxon>Pseudomonadota</taxon>
        <taxon>Gammaproteobacteria</taxon>
        <taxon>Oceanospirillales</taxon>
        <taxon>Hahellaceae</taxon>
        <taxon>Thermohahella</taxon>
    </lineage>
</organism>
<dbReference type="Gene3D" id="3.30.420.40">
    <property type="match status" value="1"/>
</dbReference>
<dbReference type="InterPro" id="IPR043129">
    <property type="entry name" value="ATPase_NBD"/>
</dbReference>
<dbReference type="InterPro" id="IPR050201">
    <property type="entry name" value="Bacterial_glucokinase"/>
</dbReference>
<evidence type="ECO:0000256" key="2">
    <source>
        <dbReference type="ARBA" id="ARBA00022777"/>
    </source>
</evidence>
<accession>A0AB39UTC3</accession>
<dbReference type="PANTHER" id="PTHR47690">
    <property type="entry name" value="GLUCOKINASE"/>
    <property type="match status" value="1"/>
</dbReference>
<dbReference type="AlphaFoldDB" id="A0AB39UTC3"/>
<evidence type="ECO:0000256" key="1">
    <source>
        <dbReference type="ARBA" id="ARBA00022679"/>
    </source>
</evidence>
<protein>
    <submittedName>
        <fullName evidence="4">Glucokinase</fullName>
    </submittedName>
</protein>
<dbReference type="GO" id="GO:0004340">
    <property type="term" value="F:glucokinase activity"/>
    <property type="evidence" value="ECO:0007669"/>
    <property type="project" value="InterPro"/>
</dbReference>
<dbReference type="GO" id="GO:0006096">
    <property type="term" value="P:glycolytic process"/>
    <property type="evidence" value="ECO:0007669"/>
    <property type="project" value="InterPro"/>
</dbReference>
<dbReference type="GO" id="GO:0005536">
    <property type="term" value="F:D-glucose binding"/>
    <property type="evidence" value="ECO:0007669"/>
    <property type="project" value="InterPro"/>
</dbReference>
<gene>
    <name evidence="4" type="ORF">AAIA72_10670</name>
</gene>
<dbReference type="SUPFAM" id="SSF53067">
    <property type="entry name" value="Actin-like ATPase domain"/>
    <property type="match status" value="1"/>
</dbReference>
<dbReference type="EMBL" id="CP154858">
    <property type="protein sequence ID" value="XDT71268.1"/>
    <property type="molecule type" value="Genomic_DNA"/>
</dbReference>
<dbReference type="Pfam" id="PF02685">
    <property type="entry name" value="Glucokinase"/>
    <property type="match status" value="1"/>
</dbReference>
<keyword evidence="1" id="KW-0808">Transferase</keyword>
<keyword evidence="2" id="KW-0418">Kinase</keyword>
<name>A0AB39UTC3_9GAMM</name>
<evidence type="ECO:0000256" key="3">
    <source>
        <dbReference type="RuleBase" id="RU004046"/>
    </source>
</evidence>
<dbReference type="PANTHER" id="PTHR47690:SF1">
    <property type="entry name" value="GLUCOKINASE"/>
    <property type="match status" value="1"/>
</dbReference>
<dbReference type="CDD" id="cd24008">
    <property type="entry name" value="ASKHA_NBD_GLK"/>
    <property type="match status" value="1"/>
</dbReference>
<evidence type="ECO:0000313" key="4">
    <source>
        <dbReference type="EMBL" id="XDT71268.1"/>
    </source>
</evidence>